<evidence type="ECO:0000313" key="1">
    <source>
        <dbReference type="EMBL" id="KAK1649388.1"/>
    </source>
</evidence>
<accession>A0AAD8SD22</accession>
<gene>
    <name evidence="1" type="ORF">QYE76_067193</name>
</gene>
<dbReference type="Proteomes" id="UP001231189">
    <property type="component" value="Unassembled WGS sequence"/>
</dbReference>
<dbReference type="InterPro" id="IPR006912">
    <property type="entry name" value="Harbinger_derived_prot"/>
</dbReference>
<organism evidence="1 2">
    <name type="scientific">Lolium multiflorum</name>
    <name type="common">Italian ryegrass</name>
    <name type="synonym">Lolium perenne subsp. multiflorum</name>
    <dbReference type="NCBI Taxonomy" id="4521"/>
    <lineage>
        <taxon>Eukaryota</taxon>
        <taxon>Viridiplantae</taxon>
        <taxon>Streptophyta</taxon>
        <taxon>Embryophyta</taxon>
        <taxon>Tracheophyta</taxon>
        <taxon>Spermatophyta</taxon>
        <taxon>Magnoliopsida</taxon>
        <taxon>Liliopsida</taxon>
        <taxon>Poales</taxon>
        <taxon>Poaceae</taxon>
        <taxon>BOP clade</taxon>
        <taxon>Pooideae</taxon>
        <taxon>Poodae</taxon>
        <taxon>Poeae</taxon>
        <taxon>Poeae Chloroplast Group 2 (Poeae type)</taxon>
        <taxon>Loliodinae</taxon>
        <taxon>Loliinae</taxon>
        <taxon>Lolium</taxon>
    </lineage>
</organism>
<proteinExistence type="predicted"/>
<sequence length="237" mass="27244">MRLDVVVLLTKLRIKESSERRQFWVFPLQQIAGNGEVLAVSVVNRRRRPHHRVQVVRRVTTSARSVPDVDFEINGHHYTKGYYLADGIYPPWATLVKTIRNPNSEQEARFAKEQEAARKDVERAFGILQARWAIVRHPARAWDVQTLWEVMTACVIMHNMIVEVERDDSLFDNEWDGQGELVTPQGGPASFQDILHAHHEIRDLAVHNQLQADLVEHMWQHVGNNAANNNDEGNPEA</sequence>
<dbReference type="AlphaFoldDB" id="A0AAD8SD22"/>
<dbReference type="PANTHER" id="PTHR47150">
    <property type="entry name" value="OS12G0169200 PROTEIN"/>
    <property type="match status" value="1"/>
</dbReference>
<keyword evidence="2" id="KW-1185">Reference proteome</keyword>
<dbReference type="EMBL" id="JAUUTY010000004">
    <property type="protein sequence ID" value="KAK1649388.1"/>
    <property type="molecule type" value="Genomic_DNA"/>
</dbReference>
<dbReference type="Pfam" id="PF04827">
    <property type="entry name" value="Plant_tran"/>
    <property type="match status" value="1"/>
</dbReference>
<reference evidence="1" key="1">
    <citation type="submission" date="2023-07" db="EMBL/GenBank/DDBJ databases">
        <title>A chromosome-level genome assembly of Lolium multiflorum.</title>
        <authorList>
            <person name="Chen Y."/>
            <person name="Copetti D."/>
            <person name="Kolliker R."/>
            <person name="Studer B."/>
        </authorList>
    </citation>
    <scope>NUCLEOTIDE SEQUENCE</scope>
    <source>
        <strain evidence="1">02402/16</strain>
        <tissue evidence="1">Leaf</tissue>
    </source>
</reference>
<comment type="caution">
    <text evidence="1">The sequence shown here is derived from an EMBL/GenBank/DDBJ whole genome shotgun (WGS) entry which is preliminary data.</text>
</comment>
<evidence type="ECO:0000313" key="2">
    <source>
        <dbReference type="Proteomes" id="UP001231189"/>
    </source>
</evidence>
<protein>
    <submittedName>
        <fullName evidence="1">Uncharacterized protein</fullName>
    </submittedName>
</protein>
<dbReference type="PANTHER" id="PTHR47150:SF6">
    <property type="entry name" value="OS01G0872900 PROTEIN"/>
    <property type="match status" value="1"/>
</dbReference>
<name>A0AAD8SD22_LOLMU</name>